<protein>
    <submittedName>
        <fullName evidence="6">Site-specific recombinase XerD</fullName>
    </submittedName>
</protein>
<evidence type="ECO:0000256" key="4">
    <source>
        <dbReference type="ARBA" id="ARBA00023172"/>
    </source>
</evidence>
<dbReference type="InterPro" id="IPR004107">
    <property type="entry name" value="Integrase_SAM-like_N"/>
</dbReference>
<reference evidence="7" key="1">
    <citation type="submission" date="2017-04" db="EMBL/GenBank/DDBJ databases">
        <authorList>
            <person name="Varghese N."/>
            <person name="Submissions S."/>
        </authorList>
    </citation>
    <scope>NUCLEOTIDE SEQUENCE [LARGE SCALE GENOMIC DNA]</scope>
    <source>
        <strain evidence="7">N3/975</strain>
    </source>
</reference>
<proteinExistence type="inferred from homology"/>
<dbReference type="InterPro" id="IPR002104">
    <property type="entry name" value="Integrase_catalytic"/>
</dbReference>
<dbReference type="CDD" id="cd01189">
    <property type="entry name" value="INT_ICEBs1_C_like"/>
    <property type="match status" value="1"/>
</dbReference>
<dbReference type="GO" id="GO:0006310">
    <property type="term" value="P:DNA recombination"/>
    <property type="evidence" value="ECO:0007669"/>
    <property type="project" value="UniProtKB-KW"/>
</dbReference>
<dbReference type="RefSeq" id="WP_208914932.1">
    <property type="nucleotide sequence ID" value="NZ_LT840184.1"/>
</dbReference>
<dbReference type="PANTHER" id="PTHR30349:SF64">
    <property type="entry name" value="PROPHAGE INTEGRASE INTD-RELATED"/>
    <property type="match status" value="1"/>
</dbReference>
<dbReference type="InterPro" id="IPR013762">
    <property type="entry name" value="Integrase-like_cat_sf"/>
</dbReference>
<keyword evidence="7" id="KW-1185">Reference proteome</keyword>
<evidence type="ECO:0000259" key="5">
    <source>
        <dbReference type="PROSITE" id="PS51898"/>
    </source>
</evidence>
<evidence type="ECO:0000256" key="2">
    <source>
        <dbReference type="ARBA" id="ARBA00022908"/>
    </source>
</evidence>
<keyword evidence="4" id="KW-0233">DNA recombination</keyword>
<dbReference type="Pfam" id="PF00589">
    <property type="entry name" value="Phage_integrase"/>
    <property type="match status" value="1"/>
</dbReference>
<name>A0A1X7HK54_9BACL</name>
<evidence type="ECO:0000313" key="7">
    <source>
        <dbReference type="Proteomes" id="UP000192940"/>
    </source>
</evidence>
<evidence type="ECO:0000256" key="1">
    <source>
        <dbReference type="ARBA" id="ARBA00008857"/>
    </source>
</evidence>
<sequence>MPWYEDEKTKTYYFKVNYKEGGKYKQILRRGFRTKKEVKAAMAEVEDQVNKGTFINPSKTPYKVFIEDWLDDKNSSVKPQTLVNYEKLFQNHILPMRENSRGKTVGLGDIEVGWITMRDIQDLYNHLFESKSLSDENIQKCHTLIKASLKQAKKEKMIADNPAEDVDRPTARKKEMQVWTIEEAHQFLKVAAADPLYIVFLLALTTGMRQGEILGLRWKDFDKNTRIISITQILDHKGKNFEVGAKTISGVRPIRLDKDTADTLIRHRTKSREKQMEFADVFEDRDLVVCTRTGGPVSPRNVNRSFDRIVAKINRELQDKRDKGIQVGRDLKKIRFHDLRHTHVTFLIKNRETPQAIAERLGWSDTRMIDNYAHIRPDIQEDVAEAFGQAFYSNGS</sequence>
<dbReference type="AlphaFoldDB" id="A0A1X7HK54"/>
<gene>
    <name evidence="6" type="ORF">SAMN05661091_4166</name>
</gene>
<dbReference type="Pfam" id="PF14657">
    <property type="entry name" value="Arm-DNA-bind_4"/>
    <property type="match status" value="1"/>
</dbReference>
<keyword evidence="2" id="KW-0229">DNA integration</keyword>
<dbReference type="InterPro" id="IPR050090">
    <property type="entry name" value="Tyrosine_recombinase_XerCD"/>
</dbReference>
<dbReference type="GO" id="GO:0003677">
    <property type="term" value="F:DNA binding"/>
    <property type="evidence" value="ECO:0007669"/>
    <property type="project" value="UniProtKB-KW"/>
</dbReference>
<evidence type="ECO:0000256" key="3">
    <source>
        <dbReference type="ARBA" id="ARBA00023125"/>
    </source>
</evidence>
<feature type="domain" description="Tyr recombinase" evidence="5">
    <location>
        <begin position="174"/>
        <end position="385"/>
    </location>
</feature>
<comment type="similarity">
    <text evidence="1">Belongs to the 'phage' integrase family.</text>
</comment>
<dbReference type="STRING" id="1313296.SAMN05661091_4166"/>
<dbReference type="Gene3D" id="1.10.443.10">
    <property type="entry name" value="Intergrase catalytic core"/>
    <property type="match status" value="1"/>
</dbReference>
<keyword evidence="3" id="KW-0238">DNA-binding</keyword>
<organism evidence="6 7">
    <name type="scientific">Paenibacillus uliginis N3/975</name>
    <dbReference type="NCBI Taxonomy" id="1313296"/>
    <lineage>
        <taxon>Bacteria</taxon>
        <taxon>Bacillati</taxon>
        <taxon>Bacillota</taxon>
        <taxon>Bacilli</taxon>
        <taxon>Bacillales</taxon>
        <taxon>Paenibacillaceae</taxon>
        <taxon>Paenibacillus</taxon>
    </lineage>
</organism>
<dbReference type="InterPro" id="IPR028259">
    <property type="entry name" value="AP2-like_int_N"/>
</dbReference>
<dbReference type="Pfam" id="PF14659">
    <property type="entry name" value="Phage_int_SAM_3"/>
    <property type="match status" value="1"/>
</dbReference>
<dbReference type="InterPro" id="IPR010998">
    <property type="entry name" value="Integrase_recombinase_N"/>
</dbReference>
<dbReference type="InterPro" id="IPR011010">
    <property type="entry name" value="DNA_brk_join_enz"/>
</dbReference>
<dbReference type="Gene3D" id="1.10.150.130">
    <property type="match status" value="1"/>
</dbReference>
<dbReference type="PANTHER" id="PTHR30349">
    <property type="entry name" value="PHAGE INTEGRASE-RELATED"/>
    <property type="match status" value="1"/>
</dbReference>
<dbReference type="SUPFAM" id="SSF56349">
    <property type="entry name" value="DNA breaking-rejoining enzymes"/>
    <property type="match status" value="1"/>
</dbReference>
<dbReference type="PROSITE" id="PS51898">
    <property type="entry name" value="TYR_RECOMBINASE"/>
    <property type="match status" value="1"/>
</dbReference>
<evidence type="ECO:0000313" key="6">
    <source>
        <dbReference type="EMBL" id="SMF88191.1"/>
    </source>
</evidence>
<dbReference type="EMBL" id="LT840184">
    <property type="protein sequence ID" value="SMF88191.1"/>
    <property type="molecule type" value="Genomic_DNA"/>
</dbReference>
<accession>A0A1X7HK54</accession>
<dbReference type="GO" id="GO:0015074">
    <property type="term" value="P:DNA integration"/>
    <property type="evidence" value="ECO:0007669"/>
    <property type="project" value="UniProtKB-KW"/>
</dbReference>
<dbReference type="Proteomes" id="UP000192940">
    <property type="component" value="Chromosome I"/>
</dbReference>